<sequence length="107" mass="13055">MNPLQSATEESVVKEENRVEVSIWKGRIQVRLFYYRWRDFFVPALRWADMDDVIEYIRELYVESPPDNKRVEKGFKKYEGLIRKRVEEAVEDYYGPVIFDEKYFDKC</sequence>
<comment type="caution">
    <text evidence="1">The sequence shown here is derived from an EMBL/GenBank/DDBJ whole genome shotgun (WGS) entry which is preliminary data.</text>
</comment>
<reference evidence="1 2" key="1">
    <citation type="journal article" date="2016" name="Sci. Rep.">
        <title>Metabolic traits of an uncultured archaeal lineage -MSBL1- from brine pools of the Red Sea.</title>
        <authorList>
            <person name="Mwirichia R."/>
            <person name="Alam I."/>
            <person name="Rashid M."/>
            <person name="Vinu M."/>
            <person name="Ba-Alawi W."/>
            <person name="Anthony Kamau A."/>
            <person name="Kamanda Ngugi D."/>
            <person name="Goker M."/>
            <person name="Klenk H.P."/>
            <person name="Bajic V."/>
            <person name="Stingl U."/>
        </authorList>
    </citation>
    <scope>NUCLEOTIDE SEQUENCE [LARGE SCALE GENOMIC DNA]</scope>
    <source>
        <strain evidence="1">SCGC-AAA382C18</strain>
    </source>
</reference>
<protein>
    <submittedName>
        <fullName evidence="1">Uncharacterized protein</fullName>
    </submittedName>
</protein>
<evidence type="ECO:0000313" key="1">
    <source>
        <dbReference type="EMBL" id="KXB07321.1"/>
    </source>
</evidence>
<keyword evidence="2" id="KW-1185">Reference proteome</keyword>
<dbReference type="EMBL" id="LHYF01000004">
    <property type="protein sequence ID" value="KXB07321.1"/>
    <property type="molecule type" value="Genomic_DNA"/>
</dbReference>
<organism evidence="1 2">
    <name type="scientific">candidate division MSBL1 archaeon SCGC-AAA382C18</name>
    <dbReference type="NCBI Taxonomy" id="1698281"/>
    <lineage>
        <taxon>Archaea</taxon>
        <taxon>Methanobacteriati</taxon>
        <taxon>Methanobacteriota</taxon>
        <taxon>candidate division MSBL1</taxon>
    </lineage>
</organism>
<gene>
    <name evidence="1" type="ORF">AKJ52_00495</name>
</gene>
<evidence type="ECO:0000313" key="2">
    <source>
        <dbReference type="Proteomes" id="UP000070404"/>
    </source>
</evidence>
<proteinExistence type="predicted"/>
<dbReference type="Proteomes" id="UP000070404">
    <property type="component" value="Unassembled WGS sequence"/>
</dbReference>
<dbReference type="AlphaFoldDB" id="A0A133VLM9"/>
<accession>A0A133VLM9</accession>
<name>A0A133VLM9_9EURY</name>